<accession>A0A9R1UNR2</accession>
<proteinExistence type="predicted"/>
<sequence>MVSQDKNKRWSLLGRLRTAVKKVTFLLNLDINRWHIVSSLIGGRRTLSSRRLSFNERLGLTSIVSSPAHDEYYSTWASPYTATSSSQISPEQGELQLQKTQSFPLQRTTSFPEEDDIDRRAEMFITNFKRQLRMERQVSLELRYRRDNSFESSNTISP</sequence>
<evidence type="ECO:0000313" key="2">
    <source>
        <dbReference type="EMBL" id="KAJ0190544.1"/>
    </source>
</evidence>
<dbReference type="AlphaFoldDB" id="A0A9R1UNR2"/>
<gene>
    <name evidence="2" type="ORF">LSAT_V11C800416100</name>
</gene>
<dbReference type="EMBL" id="NBSK02000008">
    <property type="protein sequence ID" value="KAJ0190544.1"/>
    <property type="molecule type" value="Genomic_DNA"/>
</dbReference>
<evidence type="ECO:0008006" key="4">
    <source>
        <dbReference type="Google" id="ProtNLM"/>
    </source>
</evidence>
<dbReference type="Proteomes" id="UP000235145">
    <property type="component" value="Unassembled WGS sequence"/>
</dbReference>
<keyword evidence="3" id="KW-1185">Reference proteome</keyword>
<dbReference type="InterPro" id="IPR008480">
    <property type="entry name" value="DUF761_pln"/>
</dbReference>
<evidence type="ECO:0000256" key="1">
    <source>
        <dbReference type="SAM" id="MobiDB-lite"/>
    </source>
</evidence>
<reference evidence="2 3" key="1">
    <citation type="journal article" date="2017" name="Nat. Commun.">
        <title>Genome assembly with in vitro proximity ligation data and whole-genome triplication in lettuce.</title>
        <authorList>
            <person name="Reyes-Chin-Wo S."/>
            <person name="Wang Z."/>
            <person name="Yang X."/>
            <person name="Kozik A."/>
            <person name="Arikit S."/>
            <person name="Song C."/>
            <person name="Xia L."/>
            <person name="Froenicke L."/>
            <person name="Lavelle D.O."/>
            <person name="Truco M.J."/>
            <person name="Xia R."/>
            <person name="Zhu S."/>
            <person name="Xu C."/>
            <person name="Xu H."/>
            <person name="Xu X."/>
            <person name="Cox K."/>
            <person name="Korf I."/>
            <person name="Meyers B.C."/>
            <person name="Michelmore R.W."/>
        </authorList>
    </citation>
    <scope>NUCLEOTIDE SEQUENCE [LARGE SCALE GENOMIC DNA]</scope>
    <source>
        <strain evidence="3">cv. Salinas</strain>
        <tissue evidence="2">Seedlings</tissue>
    </source>
</reference>
<name>A0A9R1UNR2_LACSA</name>
<comment type="caution">
    <text evidence="2">The sequence shown here is derived from an EMBL/GenBank/DDBJ whole genome shotgun (WGS) entry which is preliminary data.</text>
</comment>
<protein>
    <recommendedName>
        <fullName evidence="4">DUF761 domain-containing protein</fullName>
    </recommendedName>
</protein>
<organism evidence="2 3">
    <name type="scientific">Lactuca sativa</name>
    <name type="common">Garden lettuce</name>
    <dbReference type="NCBI Taxonomy" id="4236"/>
    <lineage>
        <taxon>Eukaryota</taxon>
        <taxon>Viridiplantae</taxon>
        <taxon>Streptophyta</taxon>
        <taxon>Embryophyta</taxon>
        <taxon>Tracheophyta</taxon>
        <taxon>Spermatophyta</taxon>
        <taxon>Magnoliopsida</taxon>
        <taxon>eudicotyledons</taxon>
        <taxon>Gunneridae</taxon>
        <taxon>Pentapetalae</taxon>
        <taxon>asterids</taxon>
        <taxon>campanulids</taxon>
        <taxon>Asterales</taxon>
        <taxon>Asteraceae</taxon>
        <taxon>Cichorioideae</taxon>
        <taxon>Cichorieae</taxon>
        <taxon>Lactucinae</taxon>
        <taxon>Lactuca</taxon>
    </lineage>
</organism>
<feature type="region of interest" description="Disordered" evidence="1">
    <location>
        <begin position="82"/>
        <end position="102"/>
    </location>
</feature>
<dbReference type="Pfam" id="PF05553">
    <property type="entry name" value="DUF761"/>
    <property type="match status" value="1"/>
</dbReference>
<evidence type="ECO:0000313" key="3">
    <source>
        <dbReference type="Proteomes" id="UP000235145"/>
    </source>
</evidence>
<dbReference type="OrthoDB" id="1682876at2759"/>